<reference evidence="2 3" key="1">
    <citation type="submission" date="2016-10" db="EMBL/GenBank/DDBJ databases">
        <authorList>
            <person name="de Groot N.N."/>
        </authorList>
    </citation>
    <scope>NUCLEOTIDE SEQUENCE [LARGE SCALE GENOMIC DNA]</scope>
    <source>
        <strain evidence="2 3">CGMCC 1.7727</strain>
    </source>
</reference>
<keyword evidence="3" id="KW-1185">Reference proteome</keyword>
<organism evidence="2 3">
    <name type="scientific">Gracilibacillus ureilyticus</name>
    <dbReference type="NCBI Taxonomy" id="531814"/>
    <lineage>
        <taxon>Bacteria</taxon>
        <taxon>Bacillati</taxon>
        <taxon>Bacillota</taxon>
        <taxon>Bacilli</taxon>
        <taxon>Bacillales</taxon>
        <taxon>Bacillaceae</taxon>
        <taxon>Gracilibacillus</taxon>
    </lineage>
</organism>
<name>A0A1H9Q3M2_9BACI</name>
<dbReference type="InterPro" id="IPR029068">
    <property type="entry name" value="Glyas_Bleomycin-R_OHBP_Dase"/>
</dbReference>
<protein>
    <submittedName>
        <fullName evidence="2">Lactoylglutathione lyase</fullName>
    </submittedName>
</protein>
<dbReference type="PANTHER" id="PTHR36437:SF2">
    <property type="entry name" value="GLYOXALASE_BLEOMYCIN RESISTANCE PROTEIN_DIOXYGENASE"/>
    <property type="match status" value="1"/>
</dbReference>
<dbReference type="EMBL" id="FOGL01000006">
    <property type="protein sequence ID" value="SER55067.1"/>
    <property type="molecule type" value="Genomic_DNA"/>
</dbReference>
<dbReference type="Proteomes" id="UP000199687">
    <property type="component" value="Unassembled WGS sequence"/>
</dbReference>
<proteinExistence type="predicted"/>
<dbReference type="InterPro" id="IPR037523">
    <property type="entry name" value="VOC_core"/>
</dbReference>
<evidence type="ECO:0000313" key="2">
    <source>
        <dbReference type="EMBL" id="SER55067.1"/>
    </source>
</evidence>
<dbReference type="Gene3D" id="3.10.180.10">
    <property type="entry name" value="2,3-Dihydroxybiphenyl 1,2-Dioxygenase, domain 1"/>
    <property type="match status" value="1"/>
</dbReference>
<dbReference type="SUPFAM" id="SSF54593">
    <property type="entry name" value="Glyoxalase/Bleomycin resistance protein/Dihydroxybiphenyl dioxygenase"/>
    <property type="match status" value="1"/>
</dbReference>
<evidence type="ECO:0000313" key="3">
    <source>
        <dbReference type="Proteomes" id="UP000199687"/>
    </source>
</evidence>
<dbReference type="GO" id="GO:0016829">
    <property type="term" value="F:lyase activity"/>
    <property type="evidence" value="ECO:0007669"/>
    <property type="project" value="UniProtKB-KW"/>
</dbReference>
<feature type="domain" description="VOC" evidence="1">
    <location>
        <begin position="15"/>
        <end position="136"/>
    </location>
</feature>
<dbReference type="PANTHER" id="PTHR36437">
    <property type="entry name" value="GLYOXALASE/BLEOMYCIN RESISTANCE PROTEIN/DIOXYGENASE"/>
    <property type="match status" value="1"/>
</dbReference>
<dbReference type="Pfam" id="PF00903">
    <property type="entry name" value="Glyoxalase"/>
    <property type="match status" value="1"/>
</dbReference>
<evidence type="ECO:0000259" key="1">
    <source>
        <dbReference type="PROSITE" id="PS51819"/>
    </source>
</evidence>
<dbReference type="InterPro" id="IPR004360">
    <property type="entry name" value="Glyas_Fos-R_dOase_dom"/>
</dbReference>
<keyword evidence="2" id="KW-0456">Lyase</keyword>
<sequence>MQLINEKGVMAMIHKLGQVMVYVNDQDKAVTFWCDMLEFTIVADQKTDNGMRWVEIAPSKESETSIVLHNKAKVAEMEPEINLGTPSLMFYSDKIELLYEKLAENNFPVGEITKLPSGRVFNFADYEGNYFAVMEKFIEK</sequence>
<gene>
    <name evidence="2" type="ORF">SAMN04487944_10619</name>
</gene>
<accession>A0A1H9Q3M2</accession>
<dbReference type="AlphaFoldDB" id="A0A1H9Q3M2"/>
<dbReference type="STRING" id="531814.SAMN04487944_10619"/>
<dbReference type="CDD" id="cd07263">
    <property type="entry name" value="VOC_like"/>
    <property type="match status" value="1"/>
</dbReference>
<dbReference type="PROSITE" id="PS51819">
    <property type="entry name" value="VOC"/>
    <property type="match status" value="1"/>
</dbReference>